<dbReference type="EMBL" id="CM047583">
    <property type="protein sequence ID" value="KAI9913129.1"/>
    <property type="molecule type" value="Genomic_DNA"/>
</dbReference>
<comment type="caution">
    <text evidence="1">The sequence shown here is derived from an EMBL/GenBank/DDBJ whole genome shotgun (WGS) entry which is preliminary data.</text>
</comment>
<evidence type="ECO:0000313" key="2">
    <source>
        <dbReference type="Proteomes" id="UP001163321"/>
    </source>
</evidence>
<reference evidence="1 2" key="1">
    <citation type="journal article" date="2022" name="bioRxiv">
        <title>The genome of the oomycete Peronosclerospora sorghi, a cosmopolitan pathogen of maize and sorghum, is inflated with dispersed pseudogenes.</title>
        <authorList>
            <person name="Fletcher K."/>
            <person name="Martin F."/>
            <person name="Isakeit T."/>
            <person name="Cavanaugh K."/>
            <person name="Magill C."/>
            <person name="Michelmore R."/>
        </authorList>
    </citation>
    <scope>NUCLEOTIDE SEQUENCE [LARGE SCALE GENOMIC DNA]</scope>
    <source>
        <strain evidence="1">P6</strain>
    </source>
</reference>
<keyword evidence="2" id="KW-1185">Reference proteome</keyword>
<proteinExistence type="predicted"/>
<organism evidence="1 2">
    <name type="scientific">Peronosclerospora sorghi</name>
    <dbReference type="NCBI Taxonomy" id="230839"/>
    <lineage>
        <taxon>Eukaryota</taxon>
        <taxon>Sar</taxon>
        <taxon>Stramenopiles</taxon>
        <taxon>Oomycota</taxon>
        <taxon>Peronosporomycetes</taxon>
        <taxon>Peronosporales</taxon>
        <taxon>Peronosporaceae</taxon>
        <taxon>Peronosclerospora</taxon>
    </lineage>
</organism>
<protein>
    <submittedName>
        <fullName evidence="1">Uncharacterized protein</fullName>
    </submittedName>
</protein>
<gene>
    <name evidence="1" type="ORF">PsorP6_005975</name>
</gene>
<evidence type="ECO:0000313" key="1">
    <source>
        <dbReference type="EMBL" id="KAI9913129.1"/>
    </source>
</evidence>
<name>A0ACC0W4V0_9STRA</name>
<sequence length="86" mass="9803">MKSIHSIVMRRASPSSRVDLPEGSANCVARTTSRATRRRRPLHLHMSTNFRPRDSPGRQSRPRETRRSFRPQWATRSSSSVSSDGL</sequence>
<dbReference type="Proteomes" id="UP001163321">
    <property type="component" value="Chromosome 4"/>
</dbReference>
<accession>A0ACC0W4V0</accession>